<evidence type="ECO:0000256" key="2">
    <source>
        <dbReference type="ARBA" id="ARBA00022692"/>
    </source>
</evidence>
<comment type="caution">
    <text evidence="8">The sequence shown here is derived from an EMBL/GenBank/DDBJ whole genome shotgun (WGS) entry which is preliminary data.</text>
</comment>
<keyword evidence="9" id="KW-1185">Reference proteome</keyword>
<dbReference type="EMBL" id="SSOP01000038">
    <property type="protein sequence ID" value="KAB5593415.1"/>
    <property type="molecule type" value="Genomic_DNA"/>
</dbReference>
<gene>
    <name evidence="8" type="ORF">CTheo_3153</name>
</gene>
<keyword evidence="4 6" id="KW-0472">Membrane</keyword>
<feature type="chain" id="PRO_5024409358" description="Transmembrane protein" evidence="7">
    <location>
        <begin position="25"/>
        <end position="368"/>
    </location>
</feature>
<feature type="region of interest" description="Disordered" evidence="5">
    <location>
        <begin position="326"/>
        <end position="368"/>
    </location>
</feature>
<evidence type="ECO:0000313" key="8">
    <source>
        <dbReference type="EMBL" id="KAB5593415.1"/>
    </source>
</evidence>
<dbReference type="OrthoDB" id="2576311at2759"/>
<feature type="compositionally biased region" description="Polar residues" evidence="5">
    <location>
        <begin position="182"/>
        <end position="191"/>
    </location>
</feature>
<evidence type="ECO:0000256" key="3">
    <source>
        <dbReference type="ARBA" id="ARBA00022989"/>
    </source>
</evidence>
<evidence type="ECO:0000256" key="5">
    <source>
        <dbReference type="SAM" id="MobiDB-lite"/>
    </source>
</evidence>
<keyword evidence="2 6" id="KW-0812">Transmembrane</keyword>
<dbReference type="PANTHER" id="PTHR15549:SF26">
    <property type="entry name" value="AXIAL BUDDING PATTERN PROTEIN 2-RELATED"/>
    <property type="match status" value="1"/>
</dbReference>
<feature type="transmembrane region" description="Helical" evidence="6">
    <location>
        <begin position="208"/>
        <end position="232"/>
    </location>
</feature>
<feature type="compositionally biased region" description="Low complexity" evidence="5">
    <location>
        <begin position="192"/>
        <end position="203"/>
    </location>
</feature>
<feature type="signal peptide" evidence="7">
    <location>
        <begin position="1"/>
        <end position="24"/>
    </location>
</feature>
<evidence type="ECO:0000256" key="4">
    <source>
        <dbReference type="ARBA" id="ARBA00023136"/>
    </source>
</evidence>
<dbReference type="GO" id="GO:0071944">
    <property type="term" value="C:cell periphery"/>
    <property type="evidence" value="ECO:0007669"/>
    <property type="project" value="UniProtKB-ARBA"/>
</dbReference>
<proteinExistence type="predicted"/>
<evidence type="ECO:0000313" key="9">
    <source>
        <dbReference type="Proteomes" id="UP000383932"/>
    </source>
</evidence>
<protein>
    <recommendedName>
        <fullName evidence="10">Transmembrane protein</fullName>
    </recommendedName>
</protein>
<accession>A0A5N5QNR4</accession>
<evidence type="ECO:0008006" key="10">
    <source>
        <dbReference type="Google" id="ProtNLM"/>
    </source>
</evidence>
<feature type="region of interest" description="Disordered" evidence="5">
    <location>
        <begin position="182"/>
        <end position="203"/>
    </location>
</feature>
<dbReference type="GO" id="GO:0016020">
    <property type="term" value="C:membrane"/>
    <property type="evidence" value="ECO:0007669"/>
    <property type="project" value="UniProtKB-SubCell"/>
</dbReference>
<comment type="subcellular location">
    <subcellularLocation>
        <location evidence="1">Membrane</location>
        <topology evidence="1">Single-pass membrane protein</topology>
    </subcellularLocation>
</comment>
<name>A0A5N5QNR4_9AGAM</name>
<sequence>MILGQLLLFGVALFVAANLPTAFGQASSNVTCQAQYLWMINSKNQTPCLASAYLSGQCNGGQWNVPTLGGTGPYSHPTGAAANLCRFVQFDLTQIPMTNGILKTKVVDWVSNCTAGNITVGKYPLPLPGGVAVPNWAYLDFTQQDQFQTQVAQQVAGTSPESMSGPAPTGIQTVATTRSATYSISTPRASNTAASSTDGNGGSSTNTAAIVGGAVGGVLGLALLALIAWFLFRKKPVKKDPAPMEQTVPAGGYAGQPGYAAHETGYPVQQPFGGGHYTPVPSQASPYDQTYGEPATPYKPYDPRRVSEVSFLTRVVRTNIRCYSDPSTFPTTPGPGSGPTIHSQGPTYSEFSHPSQPRPGQYNYAAEI</sequence>
<evidence type="ECO:0000256" key="7">
    <source>
        <dbReference type="SAM" id="SignalP"/>
    </source>
</evidence>
<feature type="compositionally biased region" description="Polar residues" evidence="5">
    <location>
        <begin position="341"/>
        <end position="355"/>
    </location>
</feature>
<dbReference type="Proteomes" id="UP000383932">
    <property type="component" value="Unassembled WGS sequence"/>
</dbReference>
<dbReference type="AlphaFoldDB" id="A0A5N5QNR4"/>
<reference evidence="8 9" key="1">
    <citation type="journal article" date="2019" name="Fungal Biol. Biotechnol.">
        <title>Draft genome sequence of fastidious pathogen Ceratobasidium theobromae, which causes vascular-streak dieback in Theobroma cacao.</title>
        <authorList>
            <person name="Ali S.S."/>
            <person name="Asman A."/>
            <person name="Shao J."/>
            <person name="Firmansyah A.P."/>
            <person name="Susilo A.W."/>
            <person name="Rosmana A."/>
            <person name="McMahon P."/>
            <person name="Junaid M."/>
            <person name="Guest D."/>
            <person name="Kheng T.Y."/>
            <person name="Meinhardt L.W."/>
            <person name="Bailey B.A."/>
        </authorList>
    </citation>
    <scope>NUCLEOTIDE SEQUENCE [LARGE SCALE GENOMIC DNA]</scope>
    <source>
        <strain evidence="8 9">CT2</strain>
    </source>
</reference>
<dbReference type="PANTHER" id="PTHR15549">
    <property type="entry name" value="PAIRED IMMUNOGLOBULIN-LIKE TYPE 2 RECEPTOR"/>
    <property type="match status" value="1"/>
</dbReference>
<organism evidence="8 9">
    <name type="scientific">Ceratobasidium theobromae</name>
    <dbReference type="NCBI Taxonomy" id="1582974"/>
    <lineage>
        <taxon>Eukaryota</taxon>
        <taxon>Fungi</taxon>
        <taxon>Dikarya</taxon>
        <taxon>Basidiomycota</taxon>
        <taxon>Agaricomycotina</taxon>
        <taxon>Agaricomycetes</taxon>
        <taxon>Cantharellales</taxon>
        <taxon>Ceratobasidiaceae</taxon>
        <taxon>Ceratobasidium</taxon>
    </lineage>
</organism>
<keyword evidence="7" id="KW-0732">Signal</keyword>
<dbReference type="InterPro" id="IPR051694">
    <property type="entry name" value="Immunoregulatory_rcpt-like"/>
</dbReference>
<keyword evidence="3 6" id="KW-1133">Transmembrane helix</keyword>
<evidence type="ECO:0000256" key="6">
    <source>
        <dbReference type="SAM" id="Phobius"/>
    </source>
</evidence>
<evidence type="ECO:0000256" key="1">
    <source>
        <dbReference type="ARBA" id="ARBA00004167"/>
    </source>
</evidence>